<proteinExistence type="predicted"/>
<feature type="compositionally biased region" description="Basic and acidic residues" evidence="1">
    <location>
        <begin position="338"/>
        <end position="356"/>
    </location>
</feature>
<dbReference type="AlphaFoldDB" id="A0A562SU44"/>
<feature type="region of interest" description="Disordered" evidence="1">
    <location>
        <begin position="300"/>
        <end position="356"/>
    </location>
</feature>
<reference evidence="2 3" key="1">
    <citation type="submission" date="2019-07" db="EMBL/GenBank/DDBJ databases">
        <title>Genomic Encyclopedia of Archaeal and Bacterial Type Strains, Phase II (KMG-II): from individual species to whole genera.</title>
        <authorList>
            <person name="Goeker M."/>
        </authorList>
    </citation>
    <scope>NUCLEOTIDE SEQUENCE [LARGE SCALE GENOMIC DNA]</scope>
    <source>
        <strain evidence="2 3">ATCC BAA-252</strain>
    </source>
</reference>
<keyword evidence="3" id="KW-1185">Reference proteome</keyword>
<evidence type="ECO:0000313" key="2">
    <source>
        <dbReference type="EMBL" id="TWI84821.1"/>
    </source>
</evidence>
<comment type="caution">
    <text evidence="2">The sequence shown here is derived from an EMBL/GenBank/DDBJ whole genome shotgun (WGS) entry which is preliminary data.</text>
</comment>
<protein>
    <recommendedName>
        <fullName evidence="4">DUF3102 family protein</fullName>
    </recommendedName>
</protein>
<dbReference type="OrthoDB" id="7846093at2"/>
<dbReference type="EMBL" id="VLLF01000007">
    <property type="protein sequence ID" value="TWI84821.1"/>
    <property type="molecule type" value="Genomic_DNA"/>
</dbReference>
<accession>A0A562SU44</accession>
<name>A0A562SU44_9HYPH</name>
<dbReference type="Proteomes" id="UP000320593">
    <property type="component" value="Unassembled WGS sequence"/>
</dbReference>
<evidence type="ECO:0008006" key="4">
    <source>
        <dbReference type="Google" id="ProtNLM"/>
    </source>
</evidence>
<sequence>MTAVSNPVEIDALDSDARARVEAIGIDILGLGKKDTETTFKLGALLEEASELIGDEKVCDGWLISHLGITARHGRNLRAVHRNLTPYKAKCVKLGVTPTNLYKIAHAEAESIQTVLQLYESGKRPLGQDVDAIVKRKADAEAIDLPIEDRPGLNGLARYGAQEQRVRIARLKELLHHILLHIVEAYEPKLRGRAVIKSHLREKIRLESEEARKLLRSMIGFFRRPDDWAAAIGHLHLENPENAGGWVKLIHTLDQLQYIENVLSKKLPDFLNDTAIQQLKWALGLEDKFIADLFKKAAEKNAPDATKKSGKKAPVKSRPEKTELPVEGDPSPTGQQAEKSKFQRPDFLKKAAEKAV</sequence>
<dbReference type="RefSeq" id="WP_145345138.1">
    <property type="nucleotide sequence ID" value="NZ_SMLY01000057.1"/>
</dbReference>
<evidence type="ECO:0000256" key="1">
    <source>
        <dbReference type="SAM" id="MobiDB-lite"/>
    </source>
</evidence>
<gene>
    <name evidence="2" type="ORF">JM93_03158</name>
</gene>
<evidence type="ECO:0000313" key="3">
    <source>
        <dbReference type="Proteomes" id="UP000320593"/>
    </source>
</evidence>
<organism evidence="2 3">
    <name type="scientific">Roseibium hamelinense</name>
    <dbReference type="NCBI Taxonomy" id="150831"/>
    <lineage>
        <taxon>Bacteria</taxon>
        <taxon>Pseudomonadati</taxon>
        <taxon>Pseudomonadota</taxon>
        <taxon>Alphaproteobacteria</taxon>
        <taxon>Hyphomicrobiales</taxon>
        <taxon>Stappiaceae</taxon>
        <taxon>Roseibium</taxon>
    </lineage>
</organism>